<dbReference type="EMBL" id="CP034710">
    <property type="protein sequence ID" value="AZT39577.1"/>
    <property type="molecule type" value="Genomic_DNA"/>
</dbReference>
<dbReference type="EMBL" id="CP034699">
    <property type="protein sequence ID" value="AZT44338.1"/>
    <property type="molecule type" value="Genomic_DNA"/>
</dbReference>
<dbReference type="RefSeq" id="WP_168445579.1">
    <property type="nucleotide sequence ID" value="NZ_CP034699.1"/>
</dbReference>
<keyword evidence="2" id="KW-0614">Plasmid</keyword>
<geneLocation type="plasmid" evidence="1">
    <name>pRSE21</name>
</geneLocation>
<reference evidence="2" key="1">
    <citation type="submission" date="2018-12" db="EMBL/GenBank/DDBJ databases">
        <title>Complete genome sequences of twenty non-typhoidal Salmonella isolates from Rwanda.</title>
        <authorList>
            <person name="Byukusenge M."/>
            <person name="Li L."/>
            <person name="Subhashinie K."/>
            <person name="Nzayirambaho M."/>
            <person name="Kuchipudi S.V."/>
            <person name="Jayarao B.M."/>
        </authorList>
    </citation>
    <scope>NUCLEOTIDE SEQUENCE</scope>
    <source>
        <strain evidence="1">RSE21</strain>
        <strain evidence="2">RSE40</strain>
        <plasmid evidence="1">pRSE21</plasmid>
        <plasmid evidence="2">pRSE40</plasmid>
    </source>
</reference>
<proteinExistence type="predicted"/>
<name>A0A3Q9MUF0_SALET</name>
<evidence type="ECO:0000313" key="2">
    <source>
        <dbReference type="EMBL" id="AZT44338.1"/>
    </source>
</evidence>
<geneLocation type="plasmid" evidence="2">
    <name>pRSE40</name>
</geneLocation>
<organism evidence="2">
    <name type="scientific">Salmonella enterica subsp. enterica serovar Karamoja</name>
    <dbReference type="NCBI Taxonomy" id="2500153"/>
    <lineage>
        <taxon>Bacteria</taxon>
        <taxon>Pseudomonadati</taxon>
        <taxon>Pseudomonadota</taxon>
        <taxon>Gammaproteobacteria</taxon>
        <taxon>Enterobacterales</taxon>
        <taxon>Enterobacteriaceae</taxon>
        <taxon>Salmonella</taxon>
    </lineage>
</organism>
<evidence type="ECO:0000313" key="1">
    <source>
        <dbReference type="EMBL" id="AZT39577.1"/>
    </source>
</evidence>
<gene>
    <name evidence="2" type="ORF">EL007_24055</name>
    <name evidence="1" type="ORF">ELZ88_23770</name>
</gene>
<sequence length="74" mass="8602">MDAKVEMGLLNDRVARGFLTDVMDVSGTADNIRLLQLIVQDYQREQNGKEMDLNGPAFTRYLQDHDFYSLFTHY</sequence>
<dbReference type="AlphaFoldDB" id="A0A3Q9MUF0"/>
<accession>A0A3Q9MUF0</accession>
<protein>
    <submittedName>
        <fullName evidence="2">Uncharacterized protein</fullName>
    </submittedName>
</protein>